<dbReference type="RefSeq" id="WP_081883677.1">
    <property type="nucleotide sequence ID" value="NZ_JBEZFX010000006.1"/>
</dbReference>
<gene>
    <name evidence="1" type="ORF">ACFY3B_04010</name>
</gene>
<evidence type="ECO:0008006" key="3">
    <source>
        <dbReference type="Google" id="ProtNLM"/>
    </source>
</evidence>
<dbReference type="InterPro" id="IPR003386">
    <property type="entry name" value="LACT/PDAT_acylTrfase"/>
</dbReference>
<keyword evidence="2" id="KW-1185">Reference proteome</keyword>
<dbReference type="GeneID" id="95370327"/>
<name>A0ABW6VMY7_9ACTN</name>
<dbReference type="PANTHER" id="PTHR11440">
    <property type="entry name" value="LECITHIN-CHOLESTEROL ACYLTRANSFERASE-RELATED"/>
    <property type="match status" value="1"/>
</dbReference>
<dbReference type="SUPFAM" id="SSF53474">
    <property type="entry name" value="alpha/beta-Hydrolases"/>
    <property type="match status" value="1"/>
</dbReference>
<dbReference type="EMBL" id="JBIAZM010000001">
    <property type="protein sequence ID" value="MFF5198755.1"/>
    <property type="molecule type" value="Genomic_DNA"/>
</dbReference>
<organism evidence="1 2">
    <name type="scientific">Micromonospora parva</name>
    <dbReference type="NCBI Taxonomy" id="1464048"/>
    <lineage>
        <taxon>Bacteria</taxon>
        <taxon>Bacillati</taxon>
        <taxon>Actinomycetota</taxon>
        <taxon>Actinomycetes</taxon>
        <taxon>Micromonosporales</taxon>
        <taxon>Micromonosporaceae</taxon>
        <taxon>Micromonospora</taxon>
    </lineage>
</organism>
<dbReference type="Proteomes" id="UP001602287">
    <property type="component" value="Unassembled WGS sequence"/>
</dbReference>
<proteinExistence type="predicted"/>
<dbReference type="Pfam" id="PF02450">
    <property type="entry name" value="LCAT"/>
    <property type="match status" value="1"/>
</dbReference>
<sequence length="441" mass="47394">MGHDLVVVVPGLMGSVLRDDQREVWNRSAPSVWAGLTHHREMLHLLRLPEGIGDGEPEGPHRLEPCGLVQGWHVLPGLWAGAGYHRLLRRLSRLPAPQRVVAFAYDWRLSVAHNAAKLAVRVQRELERWRSEPGEHEAKVTLVCHSMGGLIAATFAAGVGREITRRVITIGTPFSGSVKAVRAFTGHLAPAVPRLNDTLAELASSFPSVADLLPTYRCVRGDDGRKRLDQVDVPTLTGRVRWRPRPWQGEGPASGGPTMIHFGGRRQPTDLSLTFDATGVTYHPDLPDLDVSALAGDGTVAPFSCLPAGHDSTDKATYWPVRHSGLQSDPRVLDHLVDAVNGIDLGAALGPEPELSLTLPEVVRPGVPCPIHVTADVEDLPLRLHIEDLHGRPLGPPTALRLAGDGYHAAPVLPGGVWHVSVRTSGISPATEVGDIVVAAG</sequence>
<evidence type="ECO:0000313" key="1">
    <source>
        <dbReference type="EMBL" id="MFF5198755.1"/>
    </source>
</evidence>
<accession>A0ABW6VMY7</accession>
<comment type="caution">
    <text evidence="1">The sequence shown here is derived from an EMBL/GenBank/DDBJ whole genome shotgun (WGS) entry which is preliminary data.</text>
</comment>
<dbReference type="InterPro" id="IPR029058">
    <property type="entry name" value="AB_hydrolase_fold"/>
</dbReference>
<evidence type="ECO:0000313" key="2">
    <source>
        <dbReference type="Proteomes" id="UP001602287"/>
    </source>
</evidence>
<dbReference type="Gene3D" id="3.40.50.1820">
    <property type="entry name" value="alpha/beta hydrolase"/>
    <property type="match status" value="1"/>
</dbReference>
<protein>
    <recommendedName>
        <fullName evidence="3">Lecithin:cholesterol acyltransferase</fullName>
    </recommendedName>
</protein>
<reference evidence="1 2" key="1">
    <citation type="submission" date="2024-10" db="EMBL/GenBank/DDBJ databases">
        <title>The Natural Products Discovery Center: Release of the First 8490 Sequenced Strains for Exploring Actinobacteria Biosynthetic Diversity.</title>
        <authorList>
            <person name="Kalkreuter E."/>
            <person name="Kautsar S.A."/>
            <person name="Yang D."/>
            <person name="Bader C.D."/>
            <person name="Teijaro C.N."/>
            <person name="Fluegel L."/>
            <person name="Davis C.M."/>
            <person name="Simpson J.R."/>
            <person name="Lauterbach L."/>
            <person name="Steele A.D."/>
            <person name="Gui C."/>
            <person name="Meng S."/>
            <person name="Li G."/>
            <person name="Viehrig K."/>
            <person name="Ye F."/>
            <person name="Su P."/>
            <person name="Kiefer A.F."/>
            <person name="Nichols A."/>
            <person name="Cepeda A.J."/>
            <person name="Yan W."/>
            <person name="Fan B."/>
            <person name="Jiang Y."/>
            <person name="Adhikari A."/>
            <person name="Zheng C.-J."/>
            <person name="Schuster L."/>
            <person name="Cowan T.M."/>
            <person name="Smanski M.J."/>
            <person name="Chevrette M.G."/>
            <person name="De Carvalho L.P.S."/>
            <person name="Shen B."/>
        </authorList>
    </citation>
    <scope>NUCLEOTIDE SEQUENCE [LARGE SCALE GENOMIC DNA]</scope>
    <source>
        <strain evidence="1 2">NPDC000140</strain>
    </source>
</reference>